<dbReference type="OrthoDB" id="3812836at2"/>
<organism evidence="1 2">
    <name type="scientific">Arthrobacter nitrophenolicus</name>
    <dbReference type="NCBI Taxonomy" id="683150"/>
    <lineage>
        <taxon>Bacteria</taxon>
        <taxon>Bacillati</taxon>
        <taxon>Actinomycetota</taxon>
        <taxon>Actinomycetes</taxon>
        <taxon>Micrococcales</taxon>
        <taxon>Micrococcaceae</taxon>
        <taxon>Arthrobacter</taxon>
    </lineage>
</organism>
<dbReference type="RefSeq" id="WP_133350756.1">
    <property type="nucleotide sequence ID" value="NZ_SMZQ01000009.1"/>
</dbReference>
<accession>A0A4V3B0R2</accession>
<proteinExistence type="predicted"/>
<dbReference type="Proteomes" id="UP000294621">
    <property type="component" value="Unassembled WGS sequence"/>
</dbReference>
<protein>
    <submittedName>
        <fullName evidence="1">Uncharacterized protein</fullName>
    </submittedName>
</protein>
<comment type="caution">
    <text evidence="1">The sequence shown here is derived from an EMBL/GenBank/DDBJ whole genome shotgun (WGS) entry which is preliminary data.</text>
</comment>
<evidence type="ECO:0000313" key="2">
    <source>
        <dbReference type="Proteomes" id="UP000294621"/>
    </source>
</evidence>
<evidence type="ECO:0000313" key="1">
    <source>
        <dbReference type="EMBL" id="TDL34038.1"/>
    </source>
</evidence>
<reference evidence="1 2" key="1">
    <citation type="submission" date="2019-03" db="EMBL/GenBank/DDBJ databases">
        <title>Genome Sequencing and Assembly of Various Microbes Isolated from Partially Reclaimed Soil and Acid Mine Drainage (AMD) Site.</title>
        <authorList>
            <person name="Steinbock B."/>
            <person name="Bechtold R."/>
            <person name="Sevigny J.L."/>
            <person name="Thomas D."/>
            <person name="Cuthill L.R."/>
            <person name="Aveiro Johannsen E.J."/>
            <person name="Thomas K."/>
            <person name="Ghosh A."/>
        </authorList>
    </citation>
    <scope>NUCLEOTIDE SEQUENCE [LARGE SCALE GENOMIC DNA]</scope>
    <source>
        <strain evidence="1 2">S-A1</strain>
    </source>
</reference>
<gene>
    <name evidence="1" type="ORF">E2R57_16140</name>
</gene>
<sequence>MNEPSVPEEIMVTWPLGPLYFELPGAGGMDARSWVNYKLTAARWYTSTLKRLIDQAGFERYVGVEMALDGALASLNGSFDAAVAGLVGAAERYLQKDNEELVLTRPHKITDKLFTEAMRKLQQQHLDYDVVAIVAATASALEVGSDPDAPKGWLLQLKRLRNIPMHQDTAPRHIDVNVGSDAVTTISVAGHGQDPVEYLEDVTEKISALTSQILDLIDYLMPNGIPSLRPLWKADKP</sequence>
<dbReference type="AlphaFoldDB" id="A0A4V3B0R2"/>
<dbReference type="EMBL" id="SMZQ01000009">
    <property type="protein sequence ID" value="TDL34038.1"/>
    <property type="molecule type" value="Genomic_DNA"/>
</dbReference>
<name>A0A4V3B0R2_9MICC</name>